<keyword evidence="3" id="KW-1185">Reference proteome</keyword>
<evidence type="ECO:0000313" key="2">
    <source>
        <dbReference type="EMBL" id="MFD1203922.1"/>
    </source>
</evidence>
<gene>
    <name evidence="2" type="ORF">ACFQ38_02090</name>
</gene>
<dbReference type="RefSeq" id="WP_381479662.1">
    <property type="nucleotide sequence ID" value="NZ_JBHTLT010000013.1"/>
</dbReference>
<proteinExistence type="predicted"/>
<organism evidence="2 3">
    <name type="scientific">Sporosarcina contaminans</name>
    <dbReference type="NCBI Taxonomy" id="633403"/>
    <lineage>
        <taxon>Bacteria</taxon>
        <taxon>Bacillati</taxon>
        <taxon>Bacillota</taxon>
        <taxon>Bacilli</taxon>
        <taxon>Bacillales</taxon>
        <taxon>Caryophanaceae</taxon>
        <taxon>Sporosarcina</taxon>
    </lineage>
</organism>
<dbReference type="EMBL" id="JBHTLT010000013">
    <property type="protein sequence ID" value="MFD1203922.1"/>
    <property type="molecule type" value="Genomic_DNA"/>
</dbReference>
<sequence length="107" mass="12457">MPDRKTLYLYIDRWEAMKEKLHTIKDAKADFTLVMREAIKNYQELLIAFGYSDQHATATPILRIEPLNGKERLQFVEKTLNKRYAIIQLDALYTEAKKKAAQIIAIG</sequence>
<dbReference type="InterPro" id="IPR048427">
    <property type="entry name" value="YpoC"/>
</dbReference>
<reference evidence="3" key="1">
    <citation type="journal article" date="2019" name="Int. J. Syst. Evol. Microbiol.">
        <title>The Global Catalogue of Microorganisms (GCM) 10K type strain sequencing project: providing services to taxonomists for standard genome sequencing and annotation.</title>
        <authorList>
            <consortium name="The Broad Institute Genomics Platform"/>
            <consortium name="The Broad Institute Genome Sequencing Center for Infectious Disease"/>
            <person name="Wu L."/>
            <person name="Ma J."/>
        </authorList>
    </citation>
    <scope>NUCLEOTIDE SEQUENCE [LARGE SCALE GENOMIC DNA]</scope>
    <source>
        <strain evidence="3">CCUG 53915</strain>
    </source>
</reference>
<evidence type="ECO:0000259" key="1">
    <source>
        <dbReference type="Pfam" id="PF21747"/>
    </source>
</evidence>
<dbReference type="Pfam" id="PF21747">
    <property type="entry name" value="YpoC"/>
    <property type="match status" value="1"/>
</dbReference>
<accession>A0ABW3TX71</accession>
<evidence type="ECO:0000313" key="3">
    <source>
        <dbReference type="Proteomes" id="UP001597231"/>
    </source>
</evidence>
<dbReference type="Proteomes" id="UP001597231">
    <property type="component" value="Unassembled WGS sequence"/>
</dbReference>
<protein>
    <submittedName>
        <fullName evidence="2">YpoC family protein</fullName>
    </submittedName>
</protein>
<feature type="domain" description="YpoC-like" evidence="1">
    <location>
        <begin position="7"/>
        <end position="105"/>
    </location>
</feature>
<comment type="caution">
    <text evidence="2">The sequence shown here is derived from an EMBL/GenBank/DDBJ whole genome shotgun (WGS) entry which is preliminary data.</text>
</comment>
<name>A0ABW3TX71_9BACL</name>